<dbReference type="InterPro" id="IPR029052">
    <property type="entry name" value="Metallo-depent_PP-like"/>
</dbReference>
<dbReference type="CDD" id="cd00841">
    <property type="entry name" value="MPP_YfcE"/>
    <property type="match status" value="1"/>
</dbReference>
<dbReference type="InterPro" id="IPR041802">
    <property type="entry name" value="MPP_YfcE"/>
</dbReference>
<keyword evidence="1" id="KW-0479">Metal-binding</keyword>
<dbReference type="OrthoDB" id="19174at2157"/>
<evidence type="ECO:0000256" key="1">
    <source>
        <dbReference type="RuleBase" id="RU362039"/>
    </source>
</evidence>
<comment type="cofactor">
    <cofactor evidence="1">
        <name>a divalent metal cation</name>
        <dbReference type="ChEBI" id="CHEBI:60240"/>
    </cofactor>
</comment>
<feature type="domain" description="Calcineurin-like phosphoesterase" evidence="3">
    <location>
        <begin position="2"/>
        <end position="143"/>
    </location>
</feature>
<gene>
    <name evidence="4" type="ORF">EI982_13400</name>
</gene>
<dbReference type="PANTHER" id="PTHR11124">
    <property type="entry name" value="VACUOLAR SORTING PROTEIN VPS29"/>
    <property type="match status" value="1"/>
</dbReference>
<evidence type="ECO:0000256" key="2">
    <source>
        <dbReference type="SAM" id="MobiDB-lite"/>
    </source>
</evidence>
<evidence type="ECO:0000313" key="4">
    <source>
        <dbReference type="EMBL" id="QGX95716.1"/>
    </source>
</evidence>
<reference evidence="4 5" key="1">
    <citation type="submission" date="2018-12" db="EMBL/GenBank/DDBJ databases">
        <title>Complete genome sequence of Haloplanus rallus MBLA0036.</title>
        <authorList>
            <person name="Nam Y.-d."/>
            <person name="Kang J."/>
            <person name="Chung W.-H."/>
            <person name="Park Y.S."/>
        </authorList>
    </citation>
    <scope>NUCLEOTIDE SEQUENCE [LARGE SCALE GENOMIC DNA]</scope>
    <source>
        <strain evidence="4 5">MBLA0036</strain>
    </source>
</reference>
<dbReference type="GO" id="GO:0016787">
    <property type="term" value="F:hydrolase activity"/>
    <property type="evidence" value="ECO:0007669"/>
    <property type="project" value="UniProtKB-UniRule"/>
</dbReference>
<protein>
    <recommendedName>
        <fullName evidence="1">Phosphoesterase</fullName>
        <ecNumber evidence="1">3.1.4.-</ecNumber>
    </recommendedName>
</protein>
<feature type="region of interest" description="Disordered" evidence="2">
    <location>
        <begin position="113"/>
        <end position="145"/>
    </location>
</feature>
<organism evidence="4 5">
    <name type="scientific">Haloplanus rallus</name>
    <dbReference type="NCBI Taxonomy" id="1816183"/>
    <lineage>
        <taxon>Archaea</taxon>
        <taxon>Methanobacteriati</taxon>
        <taxon>Methanobacteriota</taxon>
        <taxon>Stenosarchaea group</taxon>
        <taxon>Halobacteria</taxon>
        <taxon>Halobacteriales</taxon>
        <taxon>Haloferacaceae</taxon>
        <taxon>Haloplanus</taxon>
    </lineage>
</organism>
<dbReference type="EMBL" id="CP034345">
    <property type="protein sequence ID" value="QGX95716.1"/>
    <property type="molecule type" value="Genomic_DNA"/>
</dbReference>
<dbReference type="AlphaFoldDB" id="A0A6B9F5F3"/>
<dbReference type="GO" id="GO:0046872">
    <property type="term" value="F:metal ion binding"/>
    <property type="evidence" value="ECO:0007669"/>
    <property type="project" value="UniProtKB-KW"/>
</dbReference>
<dbReference type="GeneID" id="99247048"/>
<accession>A0A6B9F5F3</accession>
<proteinExistence type="inferred from homology"/>
<evidence type="ECO:0000259" key="3">
    <source>
        <dbReference type="Pfam" id="PF12850"/>
    </source>
</evidence>
<name>A0A6B9F5F3_9EURY</name>
<keyword evidence="5" id="KW-1185">Reference proteome</keyword>
<sequence>MLVVCSDTHGADDPHLTGRTREAVDAADLVIHAGDFTTPAVLDAFRAAADRLVAVHGNADVEAVSARLPAAASTTYAGVPVAVTHTERGGATGLSLFGRERGAALVVSGHTHRPTVVDADDGGPTLLNPGSHADPRGNRPGHAELWGVDDDLPAVVRDVDRPASGLVGVVRTPDGDVIERIRVPLRD</sequence>
<dbReference type="InterPro" id="IPR024654">
    <property type="entry name" value="Calcineurin-like_PHP_lpxH"/>
</dbReference>
<dbReference type="NCBIfam" id="TIGR00040">
    <property type="entry name" value="yfcE"/>
    <property type="match status" value="1"/>
</dbReference>
<dbReference type="InterPro" id="IPR000979">
    <property type="entry name" value="Phosphodiesterase_MJ0936/Vps29"/>
</dbReference>
<dbReference type="RefSeq" id="WP_157690178.1">
    <property type="nucleotide sequence ID" value="NZ_CP034345.1"/>
</dbReference>
<comment type="similarity">
    <text evidence="1">Belongs to the metallophosphoesterase superfamily. YfcE family.</text>
</comment>
<evidence type="ECO:0000313" key="5">
    <source>
        <dbReference type="Proteomes" id="UP000428325"/>
    </source>
</evidence>
<dbReference type="EC" id="3.1.4.-" evidence="1"/>
<dbReference type="KEGG" id="hra:EI982_13400"/>
<dbReference type="Gene3D" id="3.60.21.10">
    <property type="match status" value="1"/>
</dbReference>
<dbReference type="Pfam" id="PF12850">
    <property type="entry name" value="Metallophos_2"/>
    <property type="match status" value="1"/>
</dbReference>
<dbReference type="SUPFAM" id="SSF56300">
    <property type="entry name" value="Metallo-dependent phosphatases"/>
    <property type="match status" value="1"/>
</dbReference>
<dbReference type="Proteomes" id="UP000428325">
    <property type="component" value="Chromosome"/>
</dbReference>